<reference evidence="7 8" key="1">
    <citation type="submission" date="2015-07" db="EMBL/GenBank/DDBJ databases">
        <title>Genome sequencing project for genomic taxonomy and phylogenomics of Bacillus-like bacteria.</title>
        <authorList>
            <person name="Liu B."/>
            <person name="Wang J."/>
            <person name="Zhu Y."/>
            <person name="Liu G."/>
            <person name="Chen Q."/>
            <person name="Chen Z."/>
            <person name="Che J."/>
            <person name="Ge C."/>
            <person name="Shi H."/>
            <person name="Pan Z."/>
            <person name="Liu X."/>
        </authorList>
    </citation>
    <scope>NUCLEOTIDE SEQUENCE [LARGE SCALE GENOMIC DNA]</scope>
    <source>
        <strain evidence="7 8">DSM 54</strain>
    </source>
</reference>
<evidence type="ECO:0000256" key="1">
    <source>
        <dbReference type="ARBA" id="ARBA00004651"/>
    </source>
</evidence>
<dbReference type="STRING" id="33935.ADM90_19890"/>
<dbReference type="RefSeq" id="WP_053996631.1">
    <property type="nucleotide sequence ID" value="NZ_CP065643.1"/>
</dbReference>
<gene>
    <name evidence="7" type="ORF">ADM90_19890</name>
</gene>
<proteinExistence type="predicted"/>
<evidence type="ECO:0008006" key="9">
    <source>
        <dbReference type="Google" id="ProtNLM"/>
    </source>
</evidence>
<dbReference type="AlphaFoldDB" id="A0A0N0UWG4"/>
<evidence type="ECO:0000256" key="2">
    <source>
        <dbReference type="ARBA" id="ARBA00022448"/>
    </source>
</evidence>
<keyword evidence="4" id="KW-0812">Transmembrane</keyword>
<protein>
    <recommendedName>
        <fullName evidence="9">Major facilitator superfamily (MFS) profile domain-containing protein</fullName>
    </recommendedName>
</protein>
<dbReference type="EMBL" id="LGCI01000010">
    <property type="protein sequence ID" value="KOY81384.1"/>
    <property type="molecule type" value="Genomic_DNA"/>
</dbReference>
<evidence type="ECO:0000256" key="5">
    <source>
        <dbReference type="ARBA" id="ARBA00022989"/>
    </source>
</evidence>
<evidence type="ECO:0000313" key="8">
    <source>
        <dbReference type="Proteomes" id="UP000037977"/>
    </source>
</evidence>
<dbReference type="PATRIC" id="fig|33935.3.peg.2805"/>
<dbReference type="Proteomes" id="UP000037977">
    <property type="component" value="Unassembled WGS sequence"/>
</dbReference>
<evidence type="ECO:0000256" key="3">
    <source>
        <dbReference type="ARBA" id="ARBA00022475"/>
    </source>
</evidence>
<dbReference type="PANTHER" id="PTHR23517:SF2">
    <property type="entry name" value="MULTIDRUG RESISTANCE PROTEIN MDTH"/>
    <property type="match status" value="1"/>
</dbReference>
<dbReference type="Gene3D" id="1.20.1250.20">
    <property type="entry name" value="MFS general substrate transporter like domains"/>
    <property type="match status" value="1"/>
</dbReference>
<accession>A0A0N0UWG4</accession>
<name>A0A0N0UWG4_9BACI</name>
<evidence type="ECO:0000313" key="7">
    <source>
        <dbReference type="EMBL" id="KOY81384.1"/>
    </source>
</evidence>
<evidence type="ECO:0000256" key="6">
    <source>
        <dbReference type="ARBA" id="ARBA00023136"/>
    </source>
</evidence>
<dbReference type="InterPro" id="IPR036259">
    <property type="entry name" value="MFS_trans_sf"/>
</dbReference>
<keyword evidence="3" id="KW-1003">Cell membrane</keyword>
<comment type="subcellular location">
    <subcellularLocation>
        <location evidence="1">Cell membrane</location>
        <topology evidence="1">Multi-pass membrane protein</topology>
    </subcellularLocation>
</comment>
<organism evidence="7 8">
    <name type="scientific">Lysinibacillus macroides</name>
    <dbReference type="NCBI Taxonomy" id="33935"/>
    <lineage>
        <taxon>Bacteria</taxon>
        <taxon>Bacillati</taxon>
        <taxon>Bacillota</taxon>
        <taxon>Bacilli</taxon>
        <taxon>Bacillales</taxon>
        <taxon>Bacillaceae</taxon>
        <taxon>Lysinibacillus</taxon>
    </lineage>
</organism>
<dbReference type="GO" id="GO:0005886">
    <property type="term" value="C:plasma membrane"/>
    <property type="evidence" value="ECO:0007669"/>
    <property type="project" value="UniProtKB-SubCell"/>
</dbReference>
<keyword evidence="5" id="KW-1133">Transmembrane helix</keyword>
<dbReference type="SUPFAM" id="SSF103473">
    <property type="entry name" value="MFS general substrate transporter"/>
    <property type="match status" value="1"/>
</dbReference>
<comment type="caution">
    <text evidence="7">The sequence shown here is derived from an EMBL/GenBank/DDBJ whole genome shotgun (WGS) entry which is preliminary data.</text>
</comment>
<dbReference type="PANTHER" id="PTHR23517">
    <property type="entry name" value="RESISTANCE PROTEIN MDTM, PUTATIVE-RELATED-RELATED"/>
    <property type="match status" value="1"/>
</dbReference>
<keyword evidence="2" id="KW-0813">Transport</keyword>
<keyword evidence="6" id="KW-0472">Membrane</keyword>
<sequence length="82" mass="9093">MIIFTIGEIFAFPTMNVMIDEIAPDTQKATYLGAAQFRNLGGFLGPIIGGWLLTHYTDALFPIIAILVLCSCLFYRAKKVVH</sequence>
<keyword evidence="8" id="KW-1185">Reference proteome</keyword>
<dbReference type="InterPro" id="IPR050171">
    <property type="entry name" value="MFS_Transporters"/>
</dbReference>
<evidence type="ECO:0000256" key="4">
    <source>
        <dbReference type="ARBA" id="ARBA00022692"/>
    </source>
</evidence>